<proteinExistence type="predicted"/>
<gene>
    <name evidence="2" type="ORF">Anapl_13981</name>
</gene>
<protein>
    <submittedName>
        <fullName evidence="2">Uncharacterized protein</fullName>
    </submittedName>
</protein>
<reference evidence="3" key="1">
    <citation type="journal article" date="2013" name="Nat. Genet.">
        <title>The duck genome and transcriptome provide insight into an avian influenza virus reservoir species.</title>
        <authorList>
            <person name="Huang Y."/>
            <person name="Li Y."/>
            <person name="Burt D.W."/>
            <person name="Chen H."/>
            <person name="Zhang Y."/>
            <person name="Qian W."/>
            <person name="Kim H."/>
            <person name="Gan S."/>
            <person name="Zhao Y."/>
            <person name="Li J."/>
            <person name="Yi K."/>
            <person name="Feng H."/>
            <person name="Zhu P."/>
            <person name="Li B."/>
            <person name="Liu Q."/>
            <person name="Fairley S."/>
            <person name="Magor K.E."/>
            <person name="Du Z."/>
            <person name="Hu X."/>
            <person name="Goodman L."/>
            <person name="Tafer H."/>
            <person name="Vignal A."/>
            <person name="Lee T."/>
            <person name="Kim K.W."/>
            <person name="Sheng Z."/>
            <person name="An Y."/>
            <person name="Searle S."/>
            <person name="Herrero J."/>
            <person name="Groenen M.A."/>
            <person name="Crooijmans R.P."/>
            <person name="Faraut T."/>
            <person name="Cai Q."/>
            <person name="Webster R.G."/>
            <person name="Aldridge J.R."/>
            <person name="Warren W.C."/>
            <person name="Bartschat S."/>
            <person name="Kehr S."/>
            <person name="Marz M."/>
            <person name="Stadler P.F."/>
            <person name="Smith J."/>
            <person name="Kraus R.H."/>
            <person name="Zhao Y."/>
            <person name="Ren L."/>
            <person name="Fei J."/>
            <person name="Morisson M."/>
            <person name="Kaiser P."/>
            <person name="Griffin D.K."/>
            <person name="Rao M."/>
            <person name="Pitel F."/>
            <person name="Wang J."/>
            <person name="Li N."/>
        </authorList>
    </citation>
    <scope>NUCLEOTIDE SEQUENCE [LARGE SCALE GENOMIC DNA]</scope>
</reference>
<dbReference type="EMBL" id="KB744474">
    <property type="protein sequence ID" value="EOA95004.1"/>
    <property type="molecule type" value="Genomic_DNA"/>
</dbReference>
<dbReference type="Proteomes" id="UP000296049">
    <property type="component" value="Unassembled WGS sequence"/>
</dbReference>
<evidence type="ECO:0000313" key="2">
    <source>
        <dbReference type="EMBL" id="EOA95004.1"/>
    </source>
</evidence>
<evidence type="ECO:0000313" key="3">
    <source>
        <dbReference type="Proteomes" id="UP000296049"/>
    </source>
</evidence>
<name>R0L0Q7_ANAPL</name>
<dbReference type="AlphaFoldDB" id="R0L0Q7"/>
<sequence>MLAPCTANATTSKHQGFTISQIAVSAWRKRKAMGVHSGSLPLLLEEDDLDDERDEEEEEEDAVLEDDVDETDDDLLLLRFRFLFSLP</sequence>
<feature type="compositionally biased region" description="Acidic residues" evidence="1">
    <location>
        <begin position="44"/>
        <end position="67"/>
    </location>
</feature>
<feature type="region of interest" description="Disordered" evidence="1">
    <location>
        <begin position="43"/>
        <end position="67"/>
    </location>
</feature>
<organism evidence="2 3">
    <name type="scientific">Anas platyrhynchos</name>
    <name type="common">Mallard</name>
    <name type="synonym">Anas boschas</name>
    <dbReference type="NCBI Taxonomy" id="8839"/>
    <lineage>
        <taxon>Eukaryota</taxon>
        <taxon>Metazoa</taxon>
        <taxon>Chordata</taxon>
        <taxon>Craniata</taxon>
        <taxon>Vertebrata</taxon>
        <taxon>Euteleostomi</taxon>
        <taxon>Archelosauria</taxon>
        <taxon>Archosauria</taxon>
        <taxon>Dinosauria</taxon>
        <taxon>Saurischia</taxon>
        <taxon>Theropoda</taxon>
        <taxon>Coelurosauria</taxon>
        <taxon>Aves</taxon>
        <taxon>Neognathae</taxon>
        <taxon>Galloanserae</taxon>
        <taxon>Anseriformes</taxon>
        <taxon>Anatidae</taxon>
        <taxon>Anatinae</taxon>
        <taxon>Anas</taxon>
    </lineage>
</organism>
<keyword evidence="3" id="KW-1185">Reference proteome</keyword>
<evidence type="ECO:0000256" key="1">
    <source>
        <dbReference type="SAM" id="MobiDB-lite"/>
    </source>
</evidence>
<accession>R0L0Q7</accession>